<proteinExistence type="predicted"/>
<protein>
    <submittedName>
        <fullName evidence="1">Uncharacterized protein</fullName>
    </submittedName>
</protein>
<dbReference type="KEGG" id="chv:CHELV3228_b0020"/>
<dbReference type="GeneID" id="52037841"/>
<gene>
    <name evidence="1" type="ORF">FDW42_04910</name>
</gene>
<organism evidence="1 2">
    <name type="scientific">Campylobacter helveticus</name>
    <dbReference type="NCBI Taxonomy" id="28898"/>
    <lineage>
        <taxon>Bacteria</taxon>
        <taxon>Pseudomonadati</taxon>
        <taxon>Campylobacterota</taxon>
        <taxon>Epsilonproteobacteria</taxon>
        <taxon>Campylobacterales</taxon>
        <taxon>Campylobacteraceae</taxon>
        <taxon>Campylobacter</taxon>
    </lineage>
</organism>
<accession>A0AAX2UIS2</accession>
<dbReference type="EMBL" id="VDBS01000037">
    <property type="protein sequence ID" value="TNB57482.1"/>
    <property type="molecule type" value="Genomic_DNA"/>
</dbReference>
<comment type="caution">
    <text evidence="1">The sequence shown here is derived from an EMBL/GenBank/DDBJ whole genome shotgun (WGS) entry which is preliminary data.</text>
</comment>
<reference evidence="1 2" key="1">
    <citation type="submission" date="2019-05" db="EMBL/GenBank/DDBJ databases">
        <title>Draft genomes of eight strains of Campylobacter helveticus isolated from cats and a dog in New Zealand.</title>
        <authorList>
            <person name="Bojanic K."/>
            <person name="Midwinter A.C."/>
            <person name="Biggs P.J."/>
            <person name="Acke E."/>
            <person name="Cornelius A.J."/>
            <person name="Marshall J.C."/>
        </authorList>
    </citation>
    <scope>NUCLEOTIDE SEQUENCE [LARGE SCALE GENOMIC DNA]</scope>
    <source>
        <strain evidence="1 2">ACP123b</strain>
    </source>
</reference>
<sequence length="93" mass="11362">MNIIFKNKSNIKKFHAFVPYIYCKNTDKREVYAVQCWDNKQLKFEKIRFQYVDEDSLRLKFNCYRSFSEEELDGNDWGILFYCPIRKLIVSLD</sequence>
<dbReference type="Proteomes" id="UP000306813">
    <property type="component" value="Unassembled WGS sequence"/>
</dbReference>
<dbReference type="AlphaFoldDB" id="A0AAX2UIS2"/>
<dbReference type="RefSeq" id="WP_082200891.1">
    <property type="nucleotide sequence ID" value="NZ_CP020480.1"/>
</dbReference>
<evidence type="ECO:0000313" key="2">
    <source>
        <dbReference type="Proteomes" id="UP000306813"/>
    </source>
</evidence>
<name>A0AAX2UIS2_9BACT</name>
<evidence type="ECO:0000313" key="1">
    <source>
        <dbReference type="EMBL" id="TNB57482.1"/>
    </source>
</evidence>